<evidence type="ECO:0000313" key="7">
    <source>
        <dbReference type="EMBL" id="KAK4466053.1"/>
    </source>
</evidence>
<dbReference type="InterPro" id="IPR027417">
    <property type="entry name" value="P-loop_NTPase"/>
</dbReference>
<dbReference type="GO" id="GO:0050660">
    <property type="term" value="F:flavin adenine dinucleotide binding"/>
    <property type="evidence" value="ECO:0007669"/>
    <property type="project" value="InterPro"/>
</dbReference>
<evidence type="ECO:0000256" key="3">
    <source>
        <dbReference type="ARBA" id="ARBA00022827"/>
    </source>
</evidence>
<dbReference type="Gene3D" id="3.40.462.20">
    <property type="match status" value="1"/>
</dbReference>
<dbReference type="PANTHER" id="PTHR42973:SF25">
    <property type="entry name" value="PHOSPHOMEVALONATE KINASE"/>
    <property type="match status" value="1"/>
</dbReference>
<evidence type="ECO:0000259" key="5">
    <source>
        <dbReference type="Pfam" id="PF00156"/>
    </source>
</evidence>
<proteinExistence type="inferred from homology"/>
<organism evidence="7 8">
    <name type="scientific">Cladorrhinum samala</name>
    <dbReference type="NCBI Taxonomy" id="585594"/>
    <lineage>
        <taxon>Eukaryota</taxon>
        <taxon>Fungi</taxon>
        <taxon>Dikarya</taxon>
        <taxon>Ascomycota</taxon>
        <taxon>Pezizomycotina</taxon>
        <taxon>Sordariomycetes</taxon>
        <taxon>Sordariomycetidae</taxon>
        <taxon>Sordariales</taxon>
        <taxon>Podosporaceae</taxon>
        <taxon>Cladorrhinum</taxon>
    </lineage>
</organism>
<evidence type="ECO:0000259" key="6">
    <source>
        <dbReference type="Pfam" id="PF08031"/>
    </source>
</evidence>
<dbReference type="InterPro" id="IPR016169">
    <property type="entry name" value="FAD-bd_PCMH_sub2"/>
</dbReference>
<sequence>MSAFSGLRVVTEGQDTPVIVAGAGCKTGDIIKEALQKNLTVPLGARPSVGAGLWLQGGIGHLARVHGLSCDAIVGAVVVSLENGQVLVVGAVPKDDIPTGTVRPENETDLLWAIKGAGTNFCIVVTVALKACPAERHLVRNWVHQVGDFGLKQFGDLVSDEKIPRTLSFDAFLYVEGGHPHLGTTMFKTVTEESETANEARELTLAQNVLGTHEDVRLVDAVGLFNAEMYMSAMHGGHGGGKTSAFKRCLFLKDIGALSEVFALLLESRPTDLCYFHFLHGGAAVRDVLPHATAFGCRDWDFACVITGVWPRDQDGTAIARDCIDWVYRAVDAVLPLTFCAGVYGADLGPDPRDIPLAAKAFGPNLPRLARLKRTFDPHNVLRYACPLPKAPTEPKLIILVTGQSGAGKDYCADVWVSTLKAQGYTARKLSISEALKRQYAEATNSDLFRLLLSREYKEQHRARLTQFFQTQVQQDPKLPEKHFLDLVYSAGPTDALFITGMRDEDPVATFSPLVPNSRVVEVRIIASKKTRLSRGASSAEHDTPSSASPSFSFSGWAPTFTFKNETQYSLTASTFFTSCLLPLLSPQISNLYSLVRPVESFPRRGITFQHVLGIAQRPGGLRQCTHLLATLFVQPESWGEASAIVSCEAGGFIFASALAFHLDKPMGIVRKSRGQRGGSTNTATKLPPPVVTVTREDGEQGKSHISGCHPDFQGGDEEVEERLEIERDVVVGGGKRGRGKVVVVDDVLATGRTLCAVLELLIGKVGIKVEDVEVLIVGEFPAHRGREMLRSRGFGRVRVGSLMVFGGK</sequence>
<accession>A0AAV9HZ76</accession>
<dbReference type="SUPFAM" id="SSF53271">
    <property type="entry name" value="PRTase-like"/>
    <property type="match status" value="1"/>
</dbReference>
<dbReference type="InterPro" id="IPR050416">
    <property type="entry name" value="FAD-linked_Oxidoreductase"/>
</dbReference>
<keyword evidence="4" id="KW-0560">Oxidoreductase</keyword>
<dbReference type="InterPro" id="IPR036318">
    <property type="entry name" value="FAD-bd_PCMH-like_sf"/>
</dbReference>
<dbReference type="Pfam" id="PF04275">
    <property type="entry name" value="P-mevalo_kinase"/>
    <property type="match status" value="1"/>
</dbReference>
<feature type="domain" description="Phosphoribosyltransferase" evidence="5">
    <location>
        <begin position="615"/>
        <end position="769"/>
    </location>
</feature>
<dbReference type="InterPro" id="IPR029057">
    <property type="entry name" value="PRTase-like"/>
</dbReference>
<dbReference type="Gene3D" id="3.40.50.2020">
    <property type="match status" value="1"/>
</dbReference>
<evidence type="ECO:0000256" key="4">
    <source>
        <dbReference type="ARBA" id="ARBA00023002"/>
    </source>
</evidence>
<feature type="domain" description="Berberine/berberine-like" evidence="6">
    <location>
        <begin position="359"/>
        <end position="385"/>
    </location>
</feature>
<reference evidence="7" key="1">
    <citation type="journal article" date="2023" name="Mol. Phylogenet. Evol.">
        <title>Genome-scale phylogeny and comparative genomics of the fungal order Sordariales.</title>
        <authorList>
            <person name="Hensen N."/>
            <person name="Bonometti L."/>
            <person name="Westerberg I."/>
            <person name="Brannstrom I.O."/>
            <person name="Guillou S."/>
            <person name="Cros-Aarteil S."/>
            <person name="Calhoun S."/>
            <person name="Haridas S."/>
            <person name="Kuo A."/>
            <person name="Mondo S."/>
            <person name="Pangilinan J."/>
            <person name="Riley R."/>
            <person name="LaButti K."/>
            <person name="Andreopoulos B."/>
            <person name="Lipzen A."/>
            <person name="Chen C."/>
            <person name="Yan M."/>
            <person name="Daum C."/>
            <person name="Ng V."/>
            <person name="Clum A."/>
            <person name="Steindorff A."/>
            <person name="Ohm R.A."/>
            <person name="Martin F."/>
            <person name="Silar P."/>
            <person name="Natvig D.O."/>
            <person name="Lalanne C."/>
            <person name="Gautier V."/>
            <person name="Ament-Velasquez S.L."/>
            <person name="Kruys A."/>
            <person name="Hutchinson M.I."/>
            <person name="Powell A.J."/>
            <person name="Barry K."/>
            <person name="Miller A.N."/>
            <person name="Grigoriev I.V."/>
            <person name="Debuchy R."/>
            <person name="Gladieux P."/>
            <person name="Hiltunen Thoren M."/>
            <person name="Johannesson H."/>
        </authorList>
    </citation>
    <scope>NUCLEOTIDE SEQUENCE</scope>
    <source>
        <strain evidence="7">PSN324</strain>
    </source>
</reference>
<dbReference type="Gene3D" id="3.30.465.10">
    <property type="match status" value="1"/>
</dbReference>
<keyword evidence="3" id="KW-0274">FAD</keyword>
<comment type="caution">
    <text evidence="7">The sequence shown here is derived from an EMBL/GenBank/DDBJ whole genome shotgun (WGS) entry which is preliminary data.</text>
</comment>
<dbReference type="InterPro" id="IPR005919">
    <property type="entry name" value="Pmev_kin_anim"/>
</dbReference>
<comment type="similarity">
    <text evidence="1">Belongs to the oxygen-dependent FAD-linked oxidoreductase family.</text>
</comment>
<dbReference type="GO" id="GO:0016491">
    <property type="term" value="F:oxidoreductase activity"/>
    <property type="evidence" value="ECO:0007669"/>
    <property type="project" value="UniProtKB-KW"/>
</dbReference>
<dbReference type="GO" id="GO:0006695">
    <property type="term" value="P:cholesterol biosynthetic process"/>
    <property type="evidence" value="ECO:0007669"/>
    <property type="project" value="InterPro"/>
</dbReference>
<dbReference type="AlphaFoldDB" id="A0AAV9HZ76"/>
<dbReference type="Pfam" id="PF08031">
    <property type="entry name" value="BBE"/>
    <property type="match status" value="1"/>
</dbReference>
<dbReference type="SUPFAM" id="SSF56176">
    <property type="entry name" value="FAD-binding/transporter-associated domain-like"/>
    <property type="match status" value="1"/>
</dbReference>
<dbReference type="Proteomes" id="UP001321749">
    <property type="component" value="Unassembled WGS sequence"/>
</dbReference>
<dbReference type="GO" id="GO:0004631">
    <property type="term" value="F:phosphomevalonate kinase activity"/>
    <property type="evidence" value="ECO:0007669"/>
    <property type="project" value="InterPro"/>
</dbReference>
<evidence type="ECO:0000256" key="1">
    <source>
        <dbReference type="ARBA" id="ARBA00005466"/>
    </source>
</evidence>
<reference evidence="7" key="2">
    <citation type="submission" date="2023-06" db="EMBL/GenBank/DDBJ databases">
        <authorList>
            <consortium name="Lawrence Berkeley National Laboratory"/>
            <person name="Mondo S.J."/>
            <person name="Hensen N."/>
            <person name="Bonometti L."/>
            <person name="Westerberg I."/>
            <person name="Brannstrom I.O."/>
            <person name="Guillou S."/>
            <person name="Cros-Aarteil S."/>
            <person name="Calhoun S."/>
            <person name="Haridas S."/>
            <person name="Kuo A."/>
            <person name="Pangilinan J."/>
            <person name="Riley R."/>
            <person name="Labutti K."/>
            <person name="Andreopoulos B."/>
            <person name="Lipzen A."/>
            <person name="Chen C."/>
            <person name="Yanf M."/>
            <person name="Daum C."/>
            <person name="Ng V."/>
            <person name="Clum A."/>
            <person name="Steindorff A."/>
            <person name="Ohm R."/>
            <person name="Martin F."/>
            <person name="Silar P."/>
            <person name="Natvig D."/>
            <person name="Lalanne C."/>
            <person name="Gautier V."/>
            <person name="Ament-Velasquez S.L."/>
            <person name="Kruys A."/>
            <person name="Hutchinson M.I."/>
            <person name="Powell A.J."/>
            <person name="Barry K."/>
            <person name="Miller A.N."/>
            <person name="Grigoriev I.V."/>
            <person name="Debuchy R."/>
            <person name="Gladieux P."/>
            <person name="Thoren M.H."/>
            <person name="Johannesson H."/>
        </authorList>
    </citation>
    <scope>NUCLEOTIDE SEQUENCE</scope>
    <source>
        <strain evidence="7">PSN324</strain>
    </source>
</reference>
<dbReference type="GO" id="GO:0005737">
    <property type="term" value="C:cytoplasm"/>
    <property type="evidence" value="ECO:0007669"/>
    <property type="project" value="InterPro"/>
</dbReference>
<dbReference type="Gene3D" id="3.40.50.300">
    <property type="entry name" value="P-loop containing nucleotide triphosphate hydrolases"/>
    <property type="match status" value="1"/>
</dbReference>
<keyword evidence="2" id="KW-0285">Flavoprotein</keyword>
<keyword evidence="8" id="KW-1185">Reference proteome</keyword>
<name>A0AAV9HZ76_9PEZI</name>
<evidence type="ECO:0000256" key="2">
    <source>
        <dbReference type="ARBA" id="ARBA00022630"/>
    </source>
</evidence>
<dbReference type="InterPro" id="IPR000836">
    <property type="entry name" value="PRTase_dom"/>
</dbReference>
<dbReference type="Pfam" id="PF00156">
    <property type="entry name" value="Pribosyltran"/>
    <property type="match status" value="1"/>
</dbReference>
<dbReference type="CDD" id="cd06223">
    <property type="entry name" value="PRTases_typeI"/>
    <property type="match status" value="1"/>
</dbReference>
<protein>
    <submittedName>
        <fullName evidence="7">Uncharacterized protein</fullName>
    </submittedName>
</protein>
<dbReference type="PANTHER" id="PTHR42973">
    <property type="entry name" value="BINDING OXIDOREDUCTASE, PUTATIVE (AFU_ORTHOLOGUE AFUA_1G17690)-RELATED"/>
    <property type="match status" value="1"/>
</dbReference>
<dbReference type="InterPro" id="IPR012951">
    <property type="entry name" value="BBE"/>
</dbReference>
<gene>
    <name evidence="7" type="ORF">QBC42DRAFT_259901</name>
</gene>
<dbReference type="EMBL" id="MU864934">
    <property type="protein sequence ID" value="KAK4466053.1"/>
    <property type="molecule type" value="Genomic_DNA"/>
</dbReference>
<evidence type="ECO:0000313" key="8">
    <source>
        <dbReference type="Proteomes" id="UP001321749"/>
    </source>
</evidence>